<feature type="compositionally biased region" description="Basic and acidic residues" evidence="1">
    <location>
        <begin position="24"/>
        <end position="58"/>
    </location>
</feature>
<dbReference type="RefSeq" id="WP_262683948.1">
    <property type="nucleotide sequence ID" value="NZ_JAOQIO010000025.1"/>
</dbReference>
<name>A0ABT2UEK1_9BACL</name>
<reference evidence="2 3" key="1">
    <citation type="submission" date="2022-09" db="EMBL/GenBank/DDBJ databases">
        <authorList>
            <person name="Han X.L."/>
            <person name="Wang Q."/>
            <person name="Lu T."/>
        </authorList>
    </citation>
    <scope>NUCLEOTIDE SEQUENCE [LARGE SCALE GENOMIC DNA]</scope>
    <source>
        <strain evidence="2 3">WQ 127069</strain>
    </source>
</reference>
<organism evidence="2 3">
    <name type="scientific">Paenibacillus baimaensis</name>
    <dbReference type="NCBI Taxonomy" id="2982185"/>
    <lineage>
        <taxon>Bacteria</taxon>
        <taxon>Bacillati</taxon>
        <taxon>Bacillota</taxon>
        <taxon>Bacilli</taxon>
        <taxon>Bacillales</taxon>
        <taxon>Paenibacillaceae</taxon>
        <taxon>Paenibacillus</taxon>
    </lineage>
</organism>
<gene>
    <name evidence="2" type="ORF">OB236_10530</name>
</gene>
<evidence type="ECO:0008006" key="4">
    <source>
        <dbReference type="Google" id="ProtNLM"/>
    </source>
</evidence>
<comment type="caution">
    <text evidence="2">The sequence shown here is derived from an EMBL/GenBank/DDBJ whole genome shotgun (WGS) entry which is preliminary data.</text>
</comment>
<dbReference type="Proteomes" id="UP001652445">
    <property type="component" value="Unassembled WGS sequence"/>
</dbReference>
<proteinExistence type="predicted"/>
<accession>A0ABT2UEK1</accession>
<evidence type="ECO:0000313" key="3">
    <source>
        <dbReference type="Proteomes" id="UP001652445"/>
    </source>
</evidence>
<feature type="region of interest" description="Disordered" evidence="1">
    <location>
        <begin position="20"/>
        <end position="58"/>
    </location>
</feature>
<sequence>MKHKAKLQEKVQTLFATIEEAENQEERSHASQDLSERGEVSEMTSEKLETAVKQKNDC</sequence>
<keyword evidence="3" id="KW-1185">Reference proteome</keyword>
<dbReference type="EMBL" id="JAOQIO010000025">
    <property type="protein sequence ID" value="MCU6792561.1"/>
    <property type="molecule type" value="Genomic_DNA"/>
</dbReference>
<evidence type="ECO:0000256" key="1">
    <source>
        <dbReference type="SAM" id="MobiDB-lite"/>
    </source>
</evidence>
<evidence type="ECO:0000313" key="2">
    <source>
        <dbReference type="EMBL" id="MCU6792561.1"/>
    </source>
</evidence>
<protein>
    <recommendedName>
        <fullName evidence="4">DUF4025 domain-containing protein</fullName>
    </recommendedName>
</protein>